<dbReference type="CDD" id="cd18583">
    <property type="entry name" value="ABC_6TM_HMT1"/>
    <property type="match status" value="1"/>
</dbReference>
<reference evidence="13 14" key="1">
    <citation type="submission" date="2018-02" db="EMBL/GenBank/DDBJ databases">
        <title>The genomes of Aspergillus section Nigri reveals drivers in fungal speciation.</title>
        <authorList>
            <consortium name="DOE Joint Genome Institute"/>
            <person name="Vesth T.C."/>
            <person name="Nybo J."/>
            <person name="Theobald S."/>
            <person name="Brandl J."/>
            <person name="Frisvad J.C."/>
            <person name="Nielsen K.F."/>
            <person name="Lyhne E.K."/>
            <person name="Kogle M.E."/>
            <person name="Kuo A."/>
            <person name="Riley R."/>
            <person name="Clum A."/>
            <person name="Nolan M."/>
            <person name="Lipzen A."/>
            <person name="Salamov A."/>
            <person name="Henrissat B."/>
            <person name="Wiebenga A."/>
            <person name="De vries R.P."/>
            <person name="Grigoriev I.V."/>
            <person name="Mortensen U.H."/>
            <person name="Andersen M.R."/>
            <person name="Baker S.E."/>
        </authorList>
    </citation>
    <scope>NUCLEOTIDE SEQUENCE [LARGE SCALE GENOMIC DNA]</scope>
    <source>
        <strain evidence="13 14">CBS 101889</strain>
    </source>
</reference>
<feature type="domain" description="ABC transporter" evidence="11">
    <location>
        <begin position="567"/>
        <end position="803"/>
    </location>
</feature>
<feature type="transmembrane region" description="Helical" evidence="10">
    <location>
        <begin position="402"/>
        <end position="421"/>
    </location>
</feature>
<dbReference type="Gene3D" id="3.40.50.300">
    <property type="entry name" value="P-loop containing nucleotide triphosphate hydrolases"/>
    <property type="match status" value="1"/>
</dbReference>
<dbReference type="OrthoDB" id="6500128at2759"/>
<organism evidence="13 14">
    <name type="scientific">Aspergillus homomorphus (strain CBS 101889)</name>
    <dbReference type="NCBI Taxonomy" id="1450537"/>
    <lineage>
        <taxon>Eukaryota</taxon>
        <taxon>Fungi</taxon>
        <taxon>Dikarya</taxon>
        <taxon>Ascomycota</taxon>
        <taxon>Pezizomycotina</taxon>
        <taxon>Eurotiomycetes</taxon>
        <taxon>Eurotiomycetidae</taxon>
        <taxon>Eurotiales</taxon>
        <taxon>Aspergillaceae</taxon>
        <taxon>Aspergillus</taxon>
        <taxon>Aspergillus subgen. Circumdati</taxon>
    </lineage>
</organism>
<evidence type="ECO:0000313" key="13">
    <source>
        <dbReference type="EMBL" id="RAL17535.1"/>
    </source>
</evidence>
<evidence type="ECO:0000259" key="11">
    <source>
        <dbReference type="PROSITE" id="PS50893"/>
    </source>
</evidence>
<evidence type="ECO:0000256" key="7">
    <source>
        <dbReference type="ARBA" id="ARBA00022989"/>
    </source>
</evidence>
<dbReference type="GO" id="GO:0016887">
    <property type="term" value="F:ATP hydrolysis activity"/>
    <property type="evidence" value="ECO:0007669"/>
    <property type="project" value="InterPro"/>
</dbReference>
<dbReference type="FunFam" id="3.40.50.300:FF:000221">
    <property type="entry name" value="Multidrug ABC transporter ATP-binding protein"/>
    <property type="match status" value="1"/>
</dbReference>
<comment type="subcellular location">
    <subcellularLocation>
        <location evidence="1">Cell membrane</location>
        <topology evidence="1">Multi-pass membrane protein</topology>
    </subcellularLocation>
</comment>
<keyword evidence="14" id="KW-1185">Reference proteome</keyword>
<evidence type="ECO:0000256" key="2">
    <source>
        <dbReference type="ARBA" id="ARBA00022448"/>
    </source>
</evidence>
<dbReference type="GO" id="GO:0005524">
    <property type="term" value="F:ATP binding"/>
    <property type="evidence" value="ECO:0007669"/>
    <property type="project" value="UniProtKB-KW"/>
</dbReference>
<keyword evidence="7 10" id="KW-1133">Transmembrane helix</keyword>
<dbReference type="GO" id="GO:0005886">
    <property type="term" value="C:plasma membrane"/>
    <property type="evidence" value="ECO:0007669"/>
    <property type="project" value="UniProtKB-SubCell"/>
</dbReference>
<dbReference type="SUPFAM" id="SSF52540">
    <property type="entry name" value="P-loop containing nucleoside triphosphate hydrolases"/>
    <property type="match status" value="1"/>
</dbReference>
<keyword evidence="4 10" id="KW-0812">Transmembrane</keyword>
<dbReference type="SMART" id="SM00382">
    <property type="entry name" value="AAA"/>
    <property type="match status" value="1"/>
</dbReference>
<evidence type="ECO:0000256" key="8">
    <source>
        <dbReference type="ARBA" id="ARBA00023136"/>
    </source>
</evidence>
<dbReference type="PANTHER" id="PTHR24221:SF503">
    <property type="entry name" value="MITOCHONDRIAL POTASSIUM CHANNEL ATP-BINDING SUBUNIT"/>
    <property type="match status" value="1"/>
</dbReference>
<evidence type="ECO:0000256" key="10">
    <source>
        <dbReference type="SAM" id="Phobius"/>
    </source>
</evidence>
<dbReference type="AlphaFoldDB" id="A0A395IC09"/>
<dbReference type="STRING" id="1450537.A0A395IC09"/>
<dbReference type="Pfam" id="PF00005">
    <property type="entry name" value="ABC_tran"/>
    <property type="match status" value="1"/>
</dbReference>
<dbReference type="PROSITE" id="PS50893">
    <property type="entry name" value="ABC_TRANSPORTER_2"/>
    <property type="match status" value="1"/>
</dbReference>
<proteinExistence type="predicted"/>
<evidence type="ECO:0000313" key="14">
    <source>
        <dbReference type="Proteomes" id="UP000248961"/>
    </source>
</evidence>
<dbReference type="InterPro" id="IPR036640">
    <property type="entry name" value="ABC1_TM_sf"/>
</dbReference>
<feature type="transmembrane region" description="Helical" evidence="10">
    <location>
        <begin position="48"/>
        <end position="66"/>
    </location>
</feature>
<keyword evidence="6" id="KW-0067">ATP-binding</keyword>
<dbReference type="Pfam" id="PF00664">
    <property type="entry name" value="ABC_membrane"/>
    <property type="match status" value="1"/>
</dbReference>
<keyword evidence="2" id="KW-0813">Transport</keyword>
<dbReference type="EMBL" id="KZ824267">
    <property type="protein sequence ID" value="RAL17535.1"/>
    <property type="molecule type" value="Genomic_DNA"/>
</dbReference>
<dbReference type="Gene3D" id="1.20.1560.10">
    <property type="entry name" value="ABC transporter type 1, transmembrane domain"/>
    <property type="match status" value="1"/>
</dbReference>
<accession>A0A395IC09</accession>
<name>A0A395IC09_ASPHC</name>
<evidence type="ECO:0000256" key="4">
    <source>
        <dbReference type="ARBA" id="ARBA00022692"/>
    </source>
</evidence>
<dbReference type="Proteomes" id="UP000248961">
    <property type="component" value="Unassembled WGS sequence"/>
</dbReference>
<evidence type="ECO:0000256" key="3">
    <source>
        <dbReference type="ARBA" id="ARBA00022475"/>
    </source>
</evidence>
<feature type="transmembrane region" description="Helical" evidence="10">
    <location>
        <begin position="103"/>
        <end position="123"/>
    </location>
</feature>
<evidence type="ECO:0000256" key="5">
    <source>
        <dbReference type="ARBA" id="ARBA00022741"/>
    </source>
</evidence>
<feature type="region of interest" description="Disordered" evidence="9">
    <location>
        <begin position="205"/>
        <end position="228"/>
    </location>
</feature>
<dbReference type="PROSITE" id="PS50929">
    <property type="entry name" value="ABC_TM1F"/>
    <property type="match status" value="1"/>
</dbReference>
<keyword evidence="3" id="KW-1003">Cell membrane</keyword>
<evidence type="ECO:0000259" key="12">
    <source>
        <dbReference type="PROSITE" id="PS50929"/>
    </source>
</evidence>
<feature type="domain" description="ABC transmembrane type-1" evidence="12">
    <location>
        <begin position="264"/>
        <end position="524"/>
    </location>
</feature>
<dbReference type="VEuPathDB" id="FungiDB:BO97DRAFT_467083"/>
<feature type="transmembrane region" description="Helical" evidence="10">
    <location>
        <begin position="135"/>
        <end position="154"/>
    </location>
</feature>
<feature type="transmembrane region" description="Helical" evidence="10">
    <location>
        <begin position="6"/>
        <end position="28"/>
    </location>
</feature>
<dbReference type="GeneID" id="37203905"/>
<evidence type="ECO:0000256" key="9">
    <source>
        <dbReference type="SAM" id="MobiDB-lite"/>
    </source>
</evidence>
<dbReference type="PANTHER" id="PTHR24221">
    <property type="entry name" value="ATP-BINDING CASSETTE SUB-FAMILY B"/>
    <property type="match status" value="1"/>
</dbReference>
<dbReference type="InterPro" id="IPR011527">
    <property type="entry name" value="ABC1_TM_dom"/>
</dbReference>
<protein>
    <submittedName>
        <fullName evidence="13">Abc transporter</fullName>
    </submittedName>
</protein>
<keyword evidence="8 10" id="KW-0472">Membrane</keyword>
<dbReference type="InterPro" id="IPR039421">
    <property type="entry name" value="Type_1_exporter"/>
</dbReference>
<sequence length="819" mass="90114">MTLAGAAQLLHLVATVVTLLFVFGSFLVHYKSKTHLKASVLRKTVFRVILVQCISASYIPEAIILFQQRHGPEQPPDHIFAATTLALAWTVTCLRREILVSEALGLSLISLLFGIPGLILDALHPGQIAARKLLLTIESVRVLFVVGVLLDCLFRSLSQRKTSKLEEEEDLIPCPDEANGQSAPSQVAYGTIPSACQSADGSESALHEEDDCDSDSSDDESEDEGAHTSNIRKTDGWMAYIQDFKVFLPFLISRRDYKVQACLLVCILCLVADRVLNIVVPRQLGVIADKLFARELPYADLGIYLALNLLHNQSGLEMIVSLAKIPLKQFSYRQLTNAAFNHVLNLGMDFHSDRDSAEVMKALEQGESLTNLLEVAMLYIAPAIIDMFVAFVFLYRTFNSSAALCMLVATLAFTAVEVVTADWNVGNRRQQTKAERAEARVMHQAIQGWPTVFLFNMFPYERARFAQARDAYTTGLTEAFFPVTFAILALVVAREIQAGRASPGDFVFLVLLWEQLIWPIKYLSKDYRWLVSELVGAERLLDLLLTKPTVTDKPDAEALGPAVSGTVAFEQVSFSYPQQPRATIHDITYTAPAGSTTALVGATGAGKSSLTKLLLRQYDVSGGRITIDGRDVRDITQASLRGAAVCAVPQAPVLFNASILENLRYANQAASDEQVHAACRAAAIHDRIVSFPRGYHTRVGEQGVKLSGGEVQRLAIARAFLRDAPVLVLDEATSAVDSETEAKIQAALARLTTKRTTFVIAHRLSTVVRADQILVLHEGRIVERGTHSELLARRGRYYMLWQTQLVDDSEGGKVDLLEG</sequence>
<dbReference type="GO" id="GO:0140359">
    <property type="term" value="F:ABC-type transporter activity"/>
    <property type="evidence" value="ECO:0007669"/>
    <property type="project" value="InterPro"/>
</dbReference>
<feature type="transmembrane region" description="Helical" evidence="10">
    <location>
        <begin position="471"/>
        <end position="493"/>
    </location>
</feature>
<gene>
    <name evidence="13" type="ORF">BO97DRAFT_467083</name>
</gene>
<feature type="compositionally biased region" description="Acidic residues" evidence="9">
    <location>
        <begin position="208"/>
        <end position="223"/>
    </location>
</feature>
<keyword evidence="5" id="KW-0547">Nucleotide-binding</keyword>
<feature type="transmembrane region" description="Helical" evidence="10">
    <location>
        <begin position="376"/>
        <end position="395"/>
    </location>
</feature>
<dbReference type="InterPro" id="IPR027417">
    <property type="entry name" value="P-loop_NTPase"/>
</dbReference>
<evidence type="ECO:0000256" key="1">
    <source>
        <dbReference type="ARBA" id="ARBA00004651"/>
    </source>
</evidence>
<dbReference type="InterPro" id="IPR003439">
    <property type="entry name" value="ABC_transporter-like_ATP-bd"/>
</dbReference>
<dbReference type="SUPFAM" id="SSF90123">
    <property type="entry name" value="ABC transporter transmembrane region"/>
    <property type="match status" value="1"/>
</dbReference>
<evidence type="ECO:0000256" key="6">
    <source>
        <dbReference type="ARBA" id="ARBA00022840"/>
    </source>
</evidence>
<dbReference type="RefSeq" id="XP_025556689.1">
    <property type="nucleotide sequence ID" value="XM_025699616.1"/>
</dbReference>
<dbReference type="InterPro" id="IPR003593">
    <property type="entry name" value="AAA+_ATPase"/>
</dbReference>